<accession>A0ABQ0I0S3</accession>
<sequence length="45" mass="5185">MWLGREILFTFYVTLHFAVAQVLQTSGYSGLQLGMVPYYNCLKKP</sequence>
<protein>
    <submittedName>
        <fullName evidence="1">Uncharacterized protein</fullName>
    </submittedName>
</protein>
<reference evidence="1 2" key="1">
    <citation type="journal article" date="2014" name="Environ. Microbiol.">
        <title>Comparative genomics of the marine bacterial genus Glaciecola reveals the high degree of genomic diversity and genomic characteristic for cold adaptation.</title>
        <authorList>
            <person name="Qin Q.L."/>
            <person name="Xie B.B."/>
            <person name="Yu Y."/>
            <person name="Shu Y.L."/>
            <person name="Rong J.C."/>
            <person name="Zhang Y.J."/>
            <person name="Zhao D.L."/>
            <person name="Chen X.L."/>
            <person name="Zhang X.Y."/>
            <person name="Chen B."/>
            <person name="Zhou B.C."/>
            <person name="Zhang Y.Z."/>
        </authorList>
    </citation>
    <scope>NUCLEOTIDE SEQUENCE [LARGE SCALE GENOMIC DNA]</scope>
    <source>
        <strain evidence="1 2">NO2</strain>
    </source>
</reference>
<comment type="caution">
    <text evidence="1">The sequence shown here is derived from an EMBL/GenBank/DDBJ whole genome shotgun (WGS) entry which is preliminary data.</text>
</comment>
<keyword evidence="2" id="KW-1185">Reference proteome</keyword>
<evidence type="ECO:0000313" key="1">
    <source>
        <dbReference type="EMBL" id="GAC02913.1"/>
    </source>
</evidence>
<proteinExistence type="predicted"/>
<name>A0ABQ0I0S3_9ALTE</name>
<organism evidence="1 2">
    <name type="scientific">Paraglaciecola agarilytica NO2</name>
    <dbReference type="NCBI Taxonomy" id="1125747"/>
    <lineage>
        <taxon>Bacteria</taxon>
        <taxon>Pseudomonadati</taxon>
        <taxon>Pseudomonadota</taxon>
        <taxon>Gammaproteobacteria</taxon>
        <taxon>Alteromonadales</taxon>
        <taxon>Alteromonadaceae</taxon>
        <taxon>Paraglaciecola</taxon>
    </lineage>
</organism>
<dbReference type="EMBL" id="BAEK01000004">
    <property type="protein sequence ID" value="GAC02913.1"/>
    <property type="molecule type" value="Genomic_DNA"/>
</dbReference>
<gene>
    <name evidence="1" type="ORF">GAGA_0048</name>
</gene>
<dbReference type="Proteomes" id="UP000008372">
    <property type="component" value="Unassembled WGS sequence"/>
</dbReference>
<evidence type="ECO:0000313" key="2">
    <source>
        <dbReference type="Proteomes" id="UP000008372"/>
    </source>
</evidence>